<feature type="compositionally biased region" description="Low complexity" evidence="1">
    <location>
        <begin position="174"/>
        <end position="183"/>
    </location>
</feature>
<accession>A0A2R6RZP8</accession>
<evidence type="ECO:0000259" key="2">
    <source>
        <dbReference type="Pfam" id="PF16213"/>
    </source>
</evidence>
<feature type="compositionally biased region" description="Polar residues" evidence="1">
    <location>
        <begin position="430"/>
        <end position="441"/>
    </location>
</feature>
<feature type="region of interest" description="Disordered" evidence="1">
    <location>
        <begin position="404"/>
        <end position="482"/>
    </location>
</feature>
<feature type="region of interest" description="Disordered" evidence="1">
    <location>
        <begin position="283"/>
        <end position="312"/>
    </location>
</feature>
<dbReference type="STRING" id="98765.A0A2R6RZP8"/>
<dbReference type="AlphaFoldDB" id="A0A2R6RZP8"/>
<dbReference type="InterPro" id="IPR032629">
    <property type="entry name" value="DCB_dom"/>
</dbReference>
<dbReference type="EMBL" id="MLYV02000126">
    <property type="protein sequence ID" value="PSS35459.1"/>
    <property type="molecule type" value="Genomic_DNA"/>
</dbReference>
<comment type="caution">
    <text evidence="3">The sequence shown here is derived from an EMBL/GenBank/DDBJ whole genome shotgun (WGS) entry which is preliminary data.</text>
</comment>
<feature type="compositionally biased region" description="Polar residues" evidence="1">
    <location>
        <begin position="299"/>
        <end position="309"/>
    </location>
</feature>
<feature type="compositionally biased region" description="Polar residues" evidence="1">
    <location>
        <begin position="100"/>
        <end position="116"/>
    </location>
</feature>
<feature type="domain" description="Mon2/Sec7/BIG1-like dimerisation and cyclophilin-binding" evidence="2">
    <location>
        <begin position="202"/>
        <end position="400"/>
    </location>
</feature>
<evidence type="ECO:0000313" key="4">
    <source>
        <dbReference type="Proteomes" id="UP000186601"/>
    </source>
</evidence>
<protein>
    <recommendedName>
        <fullName evidence="2">Mon2/Sec7/BIG1-like dimerisation and cyclophilin-binding domain-containing protein</fullName>
    </recommendedName>
</protein>
<feature type="compositionally biased region" description="Basic and acidic residues" evidence="1">
    <location>
        <begin position="57"/>
        <end position="73"/>
    </location>
</feature>
<feature type="compositionally biased region" description="Basic and acidic residues" evidence="1">
    <location>
        <begin position="37"/>
        <end position="46"/>
    </location>
</feature>
<feature type="compositionally biased region" description="Polar residues" evidence="1">
    <location>
        <begin position="81"/>
        <end position="90"/>
    </location>
</feature>
<dbReference type="Proteomes" id="UP000186601">
    <property type="component" value="Unassembled WGS sequence"/>
</dbReference>
<dbReference type="OrthoDB" id="3260456at2759"/>
<evidence type="ECO:0000256" key="1">
    <source>
        <dbReference type="SAM" id="MobiDB-lite"/>
    </source>
</evidence>
<gene>
    <name evidence="3" type="ORF">PHLCEN_2v1614</name>
</gene>
<name>A0A2R6RZP8_9APHY</name>
<reference evidence="3 4" key="1">
    <citation type="submission" date="2018-02" db="EMBL/GenBank/DDBJ databases">
        <title>Genome sequence of the basidiomycete white-rot fungus Phlebia centrifuga.</title>
        <authorList>
            <person name="Granchi Z."/>
            <person name="Peng M."/>
            <person name="de Vries R.P."/>
            <person name="Hilden K."/>
            <person name="Makela M.R."/>
            <person name="Grigoriev I."/>
            <person name="Riley R."/>
        </authorList>
    </citation>
    <scope>NUCLEOTIDE SEQUENCE [LARGE SCALE GENOMIC DNA]</scope>
    <source>
        <strain evidence="3 4">FBCC195</strain>
    </source>
</reference>
<evidence type="ECO:0000313" key="3">
    <source>
        <dbReference type="EMBL" id="PSS35459.1"/>
    </source>
</evidence>
<keyword evidence="4" id="KW-1185">Reference proteome</keyword>
<feature type="region of interest" description="Disordered" evidence="1">
    <location>
        <begin position="488"/>
        <end position="507"/>
    </location>
</feature>
<feature type="region of interest" description="Disordered" evidence="1">
    <location>
        <begin position="1"/>
        <end position="190"/>
    </location>
</feature>
<dbReference type="Pfam" id="PF16213">
    <property type="entry name" value="DCB"/>
    <property type="match status" value="1"/>
</dbReference>
<feature type="compositionally biased region" description="Polar residues" evidence="1">
    <location>
        <begin position="449"/>
        <end position="458"/>
    </location>
</feature>
<sequence length="507" mass="53895">MSTVGLEQAVSIPLPTSPPADGDTPLAFPQAGPVEPGNRDPVDENSARSIHNEFTQAEDKGDEADSRDVDDVARVISVSSPQLAASSGDTTAHDEPGAGSKTTVHHTTQDTVSTLPSIPRTPPAKPDILPEVHSPPPRRDSLTPSTVHSPNGHMRPAVQQVETKHANGRPSIQSTPSRPSSAASHRRSLTISKGRTVSAVLVTSALETIAASREAKRSEPLRESVKRALEMVKLGEGGDRPRVIFEPLRLACETRNEKLMIASLDCISKLISYSFFVEPLTSEHAGAPPSPPPSPGPNSRHSTSSTSHPQIPGPTLVDLVVHTITSCHTESTPDTVSLQIVKALLSLVLSATVLVHQSSLLKAVRTVYNIFLLSMDPINQTVAQGGLTQMVNHVFTRCKLDGKLDGSSLSRSDSSSTLSSKMGDRKSPSNRRSFTPSSPLSMQRPLSPPSSADHSSIAQRIESAAGLADQPNGSVDTPDTDTIELSVESFSEDHLNGSLPHLSQHLQ</sequence>
<organism evidence="3 4">
    <name type="scientific">Hermanssonia centrifuga</name>
    <dbReference type="NCBI Taxonomy" id="98765"/>
    <lineage>
        <taxon>Eukaryota</taxon>
        <taxon>Fungi</taxon>
        <taxon>Dikarya</taxon>
        <taxon>Basidiomycota</taxon>
        <taxon>Agaricomycotina</taxon>
        <taxon>Agaricomycetes</taxon>
        <taxon>Polyporales</taxon>
        <taxon>Meruliaceae</taxon>
        <taxon>Hermanssonia</taxon>
    </lineage>
</organism>
<proteinExistence type="predicted"/>
<feature type="compositionally biased region" description="Low complexity" evidence="1">
    <location>
        <begin position="405"/>
        <end position="421"/>
    </location>
</feature>